<accession>A0ABU5T4W7</accession>
<keyword evidence="2" id="KW-1185">Reference proteome</keyword>
<evidence type="ECO:0000313" key="2">
    <source>
        <dbReference type="Proteomes" id="UP001304769"/>
    </source>
</evidence>
<dbReference type="EMBL" id="JAYGGQ010000005">
    <property type="protein sequence ID" value="MEA5454708.1"/>
    <property type="molecule type" value="Genomic_DNA"/>
</dbReference>
<proteinExistence type="predicted"/>
<organism evidence="1 2">
    <name type="scientific">Sinomonas terricola</name>
    <dbReference type="NCBI Taxonomy" id="3110330"/>
    <lineage>
        <taxon>Bacteria</taxon>
        <taxon>Bacillati</taxon>
        <taxon>Actinomycetota</taxon>
        <taxon>Actinomycetes</taxon>
        <taxon>Micrococcales</taxon>
        <taxon>Micrococcaceae</taxon>
        <taxon>Sinomonas</taxon>
    </lineage>
</organism>
<name>A0ABU5T4W7_9MICC</name>
<comment type="caution">
    <text evidence="1">The sequence shown here is derived from an EMBL/GenBank/DDBJ whole genome shotgun (WGS) entry which is preliminary data.</text>
</comment>
<gene>
    <name evidence="1" type="ORF">SPF06_08245</name>
</gene>
<protein>
    <submittedName>
        <fullName evidence="1">Heavy-metal-associated domain-containing protein</fullName>
    </submittedName>
</protein>
<reference evidence="1 2" key="1">
    <citation type="submission" date="2023-12" db="EMBL/GenBank/DDBJ databases">
        <title>Sinomonas terricola sp. nov, isolated from litchi orchard soil in Guangdong, PR China.</title>
        <authorList>
            <person name="Jiaxin W."/>
            <person name="Yang Z."/>
            <person name="Honghui Z."/>
        </authorList>
    </citation>
    <scope>NUCLEOTIDE SEQUENCE [LARGE SCALE GENOMIC DNA]</scope>
    <source>
        <strain evidence="1 2">JGH33</strain>
    </source>
</reference>
<dbReference type="RefSeq" id="WP_323278557.1">
    <property type="nucleotide sequence ID" value="NZ_JAYGGQ010000005.1"/>
</dbReference>
<sequence length="296" mass="30689">MNTATRLGLYAAGLALAFGAAFTVAGAAIPKTVVAERMATAAQAHGGHDSMGDMGDAAVPHGVTLAAGGYQLGPVRAPAEIGSAGTLSFTIDDAAGHPLRDYAMSHDQELHLIVVRTDGSEFRHVHPERTPDGTWTIPWIWRAAGSYRVFADFVPGGSADSVTLTRTVDVAGPVTLGPVPTEVRTARVDGFDVTIAGDLRGGASSELTVSVAKNGAPVATLQPYLGAFGHLVVLRDGDLAYLHVHPKGADPQPGQVSGPTVTFAAETPSSGRYLLYFDFKVDGAVHTAAFVLSQDH</sequence>
<evidence type="ECO:0000313" key="1">
    <source>
        <dbReference type="EMBL" id="MEA5454708.1"/>
    </source>
</evidence>
<dbReference type="Proteomes" id="UP001304769">
    <property type="component" value="Unassembled WGS sequence"/>
</dbReference>